<evidence type="ECO:0000313" key="3">
    <source>
        <dbReference type="Proteomes" id="UP000239736"/>
    </source>
</evidence>
<comment type="caution">
    <text evidence="2">The sequence shown here is derived from an EMBL/GenBank/DDBJ whole genome shotgun (WGS) entry which is preliminary data.</text>
</comment>
<organism evidence="2 3">
    <name type="scientific">Albidovulum inexpectatum</name>
    <dbReference type="NCBI Taxonomy" id="196587"/>
    <lineage>
        <taxon>Bacteria</taxon>
        <taxon>Pseudomonadati</taxon>
        <taxon>Pseudomonadota</taxon>
        <taxon>Alphaproteobacteria</taxon>
        <taxon>Rhodobacterales</taxon>
        <taxon>Paracoccaceae</taxon>
        <taxon>Albidovulum</taxon>
    </lineage>
</organism>
<proteinExistence type="predicted"/>
<protein>
    <submittedName>
        <fullName evidence="2">Uncharacterized protein</fullName>
    </submittedName>
</protein>
<dbReference type="Proteomes" id="UP000239736">
    <property type="component" value="Unassembled WGS sequence"/>
</dbReference>
<name>A0A2S5JLE0_9RHOB</name>
<dbReference type="OrthoDB" id="7869496at2"/>
<gene>
    <name evidence="2" type="ORF">LV82_00237</name>
</gene>
<keyword evidence="3" id="KW-1185">Reference proteome</keyword>
<dbReference type="EMBL" id="PRDS01000001">
    <property type="protein sequence ID" value="PPB82309.1"/>
    <property type="molecule type" value="Genomic_DNA"/>
</dbReference>
<evidence type="ECO:0000313" key="2">
    <source>
        <dbReference type="EMBL" id="PPB82309.1"/>
    </source>
</evidence>
<feature type="region of interest" description="Disordered" evidence="1">
    <location>
        <begin position="1"/>
        <end position="44"/>
    </location>
</feature>
<sequence>MEHAKALTAPHSPHDAAPSLQMASDDARRLPPDAAPHAATHLANPVRWRETESIRKAAHRATDWVDLFRRLRALGYDLSPTRDGGLMVRSWPRGRPVLRLEELGFDMGALVMRFGQSWPGPNGRRRRSTMSVPMTRAAIMDREDVRAEPGHP</sequence>
<evidence type="ECO:0000256" key="1">
    <source>
        <dbReference type="SAM" id="MobiDB-lite"/>
    </source>
</evidence>
<dbReference type="AlphaFoldDB" id="A0A2S5JLE0"/>
<reference evidence="2 3" key="1">
    <citation type="submission" date="2018-01" db="EMBL/GenBank/DDBJ databases">
        <title>Genomic Encyclopedia of Archaeal and Bacterial Type Strains, Phase II (KMG-II): from individual species to whole genera.</title>
        <authorList>
            <person name="Goeker M."/>
        </authorList>
    </citation>
    <scope>NUCLEOTIDE SEQUENCE [LARGE SCALE GENOMIC DNA]</scope>
    <source>
        <strain evidence="2 3">DSM 12048</strain>
    </source>
</reference>
<dbReference type="RefSeq" id="WP_104068876.1">
    <property type="nucleotide sequence ID" value="NZ_PRDS01000001.1"/>
</dbReference>
<accession>A0A2S5JLE0</accession>